<gene>
    <name evidence="7" type="ORF">SUNI508_12995</name>
</gene>
<evidence type="ECO:0000256" key="4">
    <source>
        <dbReference type="ARBA" id="ARBA00022827"/>
    </source>
</evidence>
<evidence type="ECO:0000256" key="6">
    <source>
        <dbReference type="ARBA" id="ARBA00023002"/>
    </source>
</evidence>
<dbReference type="SUPFAM" id="SSF51905">
    <property type="entry name" value="FAD/NAD(P)-binding domain"/>
    <property type="match status" value="1"/>
</dbReference>
<dbReference type="PANTHER" id="PTHR43098">
    <property type="entry name" value="L-ORNITHINE N(5)-MONOOXYGENASE-RELATED"/>
    <property type="match status" value="1"/>
</dbReference>
<dbReference type="Proteomes" id="UP001408356">
    <property type="component" value="Unassembled WGS sequence"/>
</dbReference>
<dbReference type="EMBL" id="JARVKF010000016">
    <property type="protein sequence ID" value="KAK9425461.1"/>
    <property type="molecule type" value="Genomic_DNA"/>
</dbReference>
<dbReference type="PANTHER" id="PTHR43098:SF2">
    <property type="entry name" value="FAD-BINDING MONOOXYGENASE AUSB-RELATED"/>
    <property type="match status" value="1"/>
</dbReference>
<evidence type="ECO:0000313" key="8">
    <source>
        <dbReference type="Proteomes" id="UP001408356"/>
    </source>
</evidence>
<evidence type="ECO:0000256" key="1">
    <source>
        <dbReference type="ARBA" id="ARBA00001974"/>
    </source>
</evidence>
<proteinExistence type="inferred from homology"/>
<accession>A0ABR2VF63</accession>
<keyword evidence="4" id="KW-0274">FAD</keyword>
<sequence>MRVLRNVLPRFHRLKLSTSAYNYTSVEYAVEWQKTIAAKKGWQKYRMKNIVEYVALGALDDHKNLVGVITPEKVQEHIGTIVAGDAEHNAEVRARAARVVKDKGTAEKLTSWYPTWCKRPTFSDIYLDTYNRENVHLVDTSGKGVESTTAQGIVANGQEYPIDILILNTGHRSPGVGSGNPAARTGIETVGRDGRSMTHEMLKGARAGPSPDGMMRYIHELEACGLMFVP</sequence>
<evidence type="ECO:0000313" key="7">
    <source>
        <dbReference type="EMBL" id="KAK9425461.1"/>
    </source>
</evidence>
<keyword evidence="3" id="KW-0285">Flavoprotein</keyword>
<comment type="caution">
    <text evidence="7">The sequence shown here is derived from an EMBL/GenBank/DDBJ whole genome shotgun (WGS) entry which is preliminary data.</text>
</comment>
<reference evidence="7 8" key="1">
    <citation type="journal article" date="2024" name="J. Plant Pathol.">
        <title>Sequence and assembly of the genome of Seiridium unicorne, isolate CBS 538.82, causal agent of cypress canker disease.</title>
        <authorList>
            <person name="Scali E."/>
            <person name="Rocca G.D."/>
            <person name="Danti R."/>
            <person name="Garbelotto M."/>
            <person name="Barberini S."/>
            <person name="Baroncelli R."/>
            <person name="Emiliani G."/>
        </authorList>
    </citation>
    <scope>NUCLEOTIDE SEQUENCE [LARGE SCALE GENOMIC DNA]</scope>
    <source>
        <strain evidence="7 8">BM-138-508</strain>
    </source>
</reference>
<keyword evidence="5" id="KW-0521">NADP</keyword>
<evidence type="ECO:0000256" key="3">
    <source>
        <dbReference type="ARBA" id="ARBA00022630"/>
    </source>
</evidence>
<dbReference type="InterPro" id="IPR036188">
    <property type="entry name" value="FAD/NAD-bd_sf"/>
</dbReference>
<keyword evidence="8" id="KW-1185">Reference proteome</keyword>
<name>A0ABR2VF63_9PEZI</name>
<comment type="cofactor">
    <cofactor evidence="1">
        <name>FAD</name>
        <dbReference type="ChEBI" id="CHEBI:57692"/>
    </cofactor>
</comment>
<dbReference type="InterPro" id="IPR050775">
    <property type="entry name" value="FAD-binding_Monooxygenases"/>
</dbReference>
<evidence type="ECO:0000256" key="2">
    <source>
        <dbReference type="ARBA" id="ARBA00010139"/>
    </source>
</evidence>
<comment type="similarity">
    <text evidence="2">Belongs to the FAD-binding monooxygenase family.</text>
</comment>
<protein>
    <submittedName>
        <fullName evidence="7">Uncharacterized protein</fullName>
    </submittedName>
</protein>
<evidence type="ECO:0000256" key="5">
    <source>
        <dbReference type="ARBA" id="ARBA00022857"/>
    </source>
</evidence>
<organism evidence="7 8">
    <name type="scientific">Seiridium unicorne</name>
    <dbReference type="NCBI Taxonomy" id="138068"/>
    <lineage>
        <taxon>Eukaryota</taxon>
        <taxon>Fungi</taxon>
        <taxon>Dikarya</taxon>
        <taxon>Ascomycota</taxon>
        <taxon>Pezizomycotina</taxon>
        <taxon>Sordariomycetes</taxon>
        <taxon>Xylariomycetidae</taxon>
        <taxon>Amphisphaeriales</taxon>
        <taxon>Sporocadaceae</taxon>
        <taxon>Seiridium</taxon>
    </lineage>
</organism>
<keyword evidence="6" id="KW-0560">Oxidoreductase</keyword>